<feature type="domain" description="Homeobox" evidence="10">
    <location>
        <begin position="101"/>
        <end position="161"/>
    </location>
</feature>
<protein>
    <recommendedName>
        <fullName evidence="10">Homeobox domain-containing protein</fullName>
    </recommendedName>
</protein>
<dbReference type="EMBL" id="CAJNRG010008974">
    <property type="protein sequence ID" value="CAF2108947.1"/>
    <property type="molecule type" value="Genomic_DNA"/>
</dbReference>
<feature type="compositionally biased region" description="Polar residues" evidence="9">
    <location>
        <begin position="167"/>
        <end position="194"/>
    </location>
</feature>
<feature type="DNA-binding region" description="Homeobox" evidence="7">
    <location>
        <begin position="103"/>
        <end position="162"/>
    </location>
</feature>
<dbReference type="Pfam" id="PF00046">
    <property type="entry name" value="Homeodomain"/>
    <property type="match status" value="1"/>
</dbReference>
<feature type="compositionally biased region" description="Low complexity" evidence="9">
    <location>
        <begin position="212"/>
        <end position="258"/>
    </location>
</feature>
<dbReference type="PANTHER" id="PTHR45793:SF5">
    <property type="entry name" value="HOMEOTIC PROTEIN OCELLILESS"/>
    <property type="match status" value="1"/>
</dbReference>
<dbReference type="InterPro" id="IPR009057">
    <property type="entry name" value="Homeodomain-like_sf"/>
</dbReference>
<feature type="region of interest" description="Disordered" evidence="9">
    <location>
        <begin position="157"/>
        <end position="258"/>
    </location>
</feature>
<comment type="caution">
    <text evidence="11">The sequence shown here is derived from an EMBL/GenBank/DDBJ whole genome shotgun (WGS) entry which is preliminary data.</text>
</comment>
<keyword evidence="6 7" id="KW-0539">Nucleus</keyword>
<keyword evidence="2" id="KW-0217">Developmental protein</keyword>
<organism evidence="11 12">
    <name type="scientific">Rotaria magnacalcarata</name>
    <dbReference type="NCBI Taxonomy" id="392030"/>
    <lineage>
        <taxon>Eukaryota</taxon>
        <taxon>Metazoa</taxon>
        <taxon>Spiralia</taxon>
        <taxon>Gnathifera</taxon>
        <taxon>Rotifera</taxon>
        <taxon>Eurotatoria</taxon>
        <taxon>Bdelloidea</taxon>
        <taxon>Philodinida</taxon>
        <taxon>Philodinidae</taxon>
        <taxon>Rotaria</taxon>
    </lineage>
</organism>
<reference evidence="11" key="1">
    <citation type="submission" date="2021-02" db="EMBL/GenBank/DDBJ databases">
        <authorList>
            <person name="Nowell W R."/>
        </authorList>
    </citation>
    <scope>NUCLEOTIDE SEQUENCE</scope>
</reference>
<dbReference type="GO" id="GO:0000981">
    <property type="term" value="F:DNA-binding transcription factor activity, RNA polymerase II-specific"/>
    <property type="evidence" value="ECO:0007669"/>
    <property type="project" value="InterPro"/>
</dbReference>
<evidence type="ECO:0000256" key="3">
    <source>
        <dbReference type="ARBA" id="ARBA00022902"/>
    </source>
</evidence>
<dbReference type="InterPro" id="IPR017970">
    <property type="entry name" value="Homeobox_CS"/>
</dbReference>
<dbReference type="FunFam" id="1.10.10.60:FF:000068">
    <property type="entry name" value="Orthodenticle homeobox 1"/>
    <property type="match status" value="1"/>
</dbReference>
<dbReference type="GO" id="GO:0000978">
    <property type="term" value="F:RNA polymerase II cis-regulatory region sequence-specific DNA binding"/>
    <property type="evidence" value="ECO:0007669"/>
    <property type="project" value="TreeGrafter"/>
</dbReference>
<accession>A0A816UDA5</accession>
<dbReference type="PROSITE" id="PS00027">
    <property type="entry name" value="HOMEOBOX_1"/>
    <property type="match status" value="1"/>
</dbReference>
<dbReference type="AlphaFoldDB" id="A0A816UDA5"/>
<evidence type="ECO:0000256" key="8">
    <source>
        <dbReference type="RuleBase" id="RU000682"/>
    </source>
</evidence>
<dbReference type="PROSITE" id="PS50071">
    <property type="entry name" value="HOMEOBOX_2"/>
    <property type="match status" value="1"/>
</dbReference>
<evidence type="ECO:0000256" key="7">
    <source>
        <dbReference type="PROSITE-ProRule" id="PRU00108"/>
    </source>
</evidence>
<evidence type="ECO:0000256" key="6">
    <source>
        <dbReference type="ARBA" id="ARBA00023242"/>
    </source>
</evidence>
<dbReference type="CDD" id="cd00086">
    <property type="entry name" value="homeodomain"/>
    <property type="match status" value="1"/>
</dbReference>
<dbReference type="GO" id="GO:0007399">
    <property type="term" value="P:nervous system development"/>
    <property type="evidence" value="ECO:0007669"/>
    <property type="project" value="UniProtKB-KW"/>
</dbReference>
<dbReference type="InterPro" id="IPR001356">
    <property type="entry name" value="HD"/>
</dbReference>
<evidence type="ECO:0000313" key="11">
    <source>
        <dbReference type="EMBL" id="CAF2108947.1"/>
    </source>
</evidence>
<keyword evidence="3" id="KW-0524">Neurogenesis</keyword>
<name>A0A816UDA5_9BILA</name>
<dbReference type="Proteomes" id="UP000663887">
    <property type="component" value="Unassembled WGS sequence"/>
</dbReference>
<sequence length="374" mass="41158">MISVYKDDQTYIVYVNVRAKRTKKPATVASINTTSATSKYPSPPLGDYYSNYVAAASSMANDPSALKFGYSDPTKGVQFAFGFPQHPDSFSALSYNGSSQRKQRRERTTFTRAQLDQLETLFDRTRYPDIFMREEVALKVSLPESRIQVWFKNRRAKCRQQDKATKKPSSSSNSGIHDKSTSSNDTSLSATTPLTACKREAKSPLIISPNGRINSSQITSSRSPPSTSSTNSLNGGGSNSLCSSNSTTSNTFYRSPTSDNSTAAAAAAAATSLAAWSSQAAAYHHIYPTSYSPNQASYQSGLFYSNDPQHIYKNTPTTTNSPPMYGTATSALTYRNQDMDFLQPAAMYGRTSDEFMGWTASHHHHHHQNFKIFN</sequence>
<evidence type="ECO:0000256" key="1">
    <source>
        <dbReference type="ARBA" id="ARBA00004123"/>
    </source>
</evidence>
<dbReference type="PANTHER" id="PTHR45793">
    <property type="entry name" value="HOMEOBOX PROTEIN"/>
    <property type="match status" value="1"/>
</dbReference>
<dbReference type="SMART" id="SM00389">
    <property type="entry name" value="HOX"/>
    <property type="match status" value="1"/>
</dbReference>
<evidence type="ECO:0000256" key="4">
    <source>
        <dbReference type="ARBA" id="ARBA00023125"/>
    </source>
</evidence>
<dbReference type="GO" id="GO:0045944">
    <property type="term" value="P:positive regulation of transcription by RNA polymerase II"/>
    <property type="evidence" value="ECO:0007669"/>
    <property type="project" value="UniProtKB-ARBA"/>
</dbReference>
<evidence type="ECO:0000256" key="2">
    <source>
        <dbReference type="ARBA" id="ARBA00022473"/>
    </source>
</evidence>
<evidence type="ECO:0000256" key="5">
    <source>
        <dbReference type="ARBA" id="ARBA00023155"/>
    </source>
</evidence>
<dbReference type="Gene3D" id="1.10.10.60">
    <property type="entry name" value="Homeodomain-like"/>
    <property type="match status" value="1"/>
</dbReference>
<dbReference type="SUPFAM" id="SSF46689">
    <property type="entry name" value="Homeodomain-like"/>
    <property type="match status" value="1"/>
</dbReference>
<dbReference type="GO" id="GO:0005634">
    <property type="term" value="C:nucleus"/>
    <property type="evidence" value="ECO:0007669"/>
    <property type="project" value="UniProtKB-SubCell"/>
</dbReference>
<proteinExistence type="predicted"/>
<keyword evidence="4 7" id="KW-0238">DNA-binding</keyword>
<evidence type="ECO:0000256" key="9">
    <source>
        <dbReference type="SAM" id="MobiDB-lite"/>
    </source>
</evidence>
<keyword evidence="5 7" id="KW-0371">Homeobox</keyword>
<gene>
    <name evidence="11" type="ORF">XDN619_LOCUS20354</name>
</gene>
<comment type="subcellular location">
    <subcellularLocation>
        <location evidence="1 7 8">Nucleus</location>
    </subcellularLocation>
</comment>
<evidence type="ECO:0000259" key="10">
    <source>
        <dbReference type="PROSITE" id="PS50071"/>
    </source>
</evidence>
<evidence type="ECO:0000313" key="12">
    <source>
        <dbReference type="Proteomes" id="UP000663887"/>
    </source>
</evidence>